<dbReference type="Proteomes" id="UP000053676">
    <property type="component" value="Unassembled WGS sequence"/>
</dbReference>
<dbReference type="EMBL" id="KI660165">
    <property type="protein sequence ID" value="ETN77551.1"/>
    <property type="molecule type" value="Genomic_DNA"/>
</dbReference>
<proteinExistence type="predicted"/>
<reference evidence="3" key="1">
    <citation type="journal article" date="2014" name="Nat. Genet.">
        <title>Genome of the human hookworm Necator americanus.</title>
        <authorList>
            <person name="Tang Y.T."/>
            <person name="Gao X."/>
            <person name="Rosa B.A."/>
            <person name="Abubucker S."/>
            <person name="Hallsworth-Pepin K."/>
            <person name="Martin J."/>
            <person name="Tyagi R."/>
            <person name="Heizer E."/>
            <person name="Zhang X."/>
            <person name="Bhonagiri-Palsikar V."/>
            <person name="Minx P."/>
            <person name="Warren W.C."/>
            <person name="Wang Q."/>
            <person name="Zhan B."/>
            <person name="Hotez P.J."/>
            <person name="Sternberg P.W."/>
            <person name="Dougall A."/>
            <person name="Gaze S.T."/>
            <person name="Mulvenna J."/>
            <person name="Sotillo J."/>
            <person name="Ranganathan S."/>
            <person name="Rabelo E.M."/>
            <person name="Wilson R.K."/>
            <person name="Felgner P.L."/>
            <person name="Bethony J."/>
            <person name="Hawdon J.M."/>
            <person name="Gasser R.B."/>
            <person name="Loukas A."/>
            <person name="Mitreva M."/>
        </authorList>
    </citation>
    <scope>NUCLEOTIDE SEQUENCE [LARGE SCALE GENOMIC DNA]</scope>
</reference>
<feature type="non-terminal residue" evidence="2">
    <location>
        <position position="1"/>
    </location>
</feature>
<dbReference type="PANTHER" id="PTHR31781">
    <property type="entry name" value="UNC80"/>
    <property type="match status" value="1"/>
</dbReference>
<dbReference type="GO" id="GO:0030424">
    <property type="term" value="C:axon"/>
    <property type="evidence" value="ECO:0007669"/>
    <property type="project" value="TreeGrafter"/>
</dbReference>
<evidence type="ECO:0000313" key="3">
    <source>
        <dbReference type="Proteomes" id="UP000053676"/>
    </source>
</evidence>
<accession>W2T8M6</accession>
<protein>
    <submittedName>
        <fullName evidence="2">Uncharacterized protein</fullName>
    </submittedName>
</protein>
<dbReference type="STRING" id="51031.W2T8M6"/>
<dbReference type="GO" id="GO:0005261">
    <property type="term" value="F:monoatomic cation channel activity"/>
    <property type="evidence" value="ECO:0007669"/>
    <property type="project" value="TreeGrafter"/>
</dbReference>
<dbReference type="KEGG" id="nai:NECAME_10985"/>
<evidence type="ECO:0000313" key="2">
    <source>
        <dbReference type="EMBL" id="ETN77551.1"/>
    </source>
</evidence>
<evidence type="ECO:0000256" key="1">
    <source>
        <dbReference type="SAM" id="MobiDB-lite"/>
    </source>
</evidence>
<name>W2T8M6_NECAM</name>
<sequence>NEREKGIEGRIVNATLRDLSTKLAKIQDQLVQPENMSLLGDVRMLVNFVQEQHGNPFRRVGLSALLDAIDKAPKPESCEMPRKDDSGKSSPGGLAPPSIRGDQASLRRGLFKKRDKTSHDSMLKSGADDSDADSSPSTPRTASSIDDGLSPLVSAAILKKKSAPKLHFAFNLLKSSKADNMDEECSDSETADECNDIDEIDRLIAVLGDGCVPNQKNHCWQHAQQNRQISNRRSRKYPPLWANRSGIQMAQQQSKNQ</sequence>
<dbReference type="AlphaFoldDB" id="W2T8M6"/>
<keyword evidence="3" id="KW-1185">Reference proteome</keyword>
<dbReference type="GO" id="GO:0055080">
    <property type="term" value="P:monoatomic cation homeostasis"/>
    <property type="evidence" value="ECO:0007669"/>
    <property type="project" value="TreeGrafter"/>
</dbReference>
<feature type="region of interest" description="Disordered" evidence="1">
    <location>
        <begin position="73"/>
        <end position="147"/>
    </location>
</feature>
<dbReference type="OrthoDB" id="5850252at2759"/>
<dbReference type="PANTHER" id="PTHR31781:SF1">
    <property type="entry name" value="PROTEIN UNC-80 HOMOLOG"/>
    <property type="match status" value="1"/>
</dbReference>
<organism evidence="2 3">
    <name type="scientific">Necator americanus</name>
    <name type="common">Human hookworm</name>
    <dbReference type="NCBI Taxonomy" id="51031"/>
    <lineage>
        <taxon>Eukaryota</taxon>
        <taxon>Metazoa</taxon>
        <taxon>Ecdysozoa</taxon>
        <taxon>Nematoda</taxon>
        <taxon>Chromadorea</taxon>
        <taxon>Rhabditida</taxon>
        <taxon>Rhabditina</taxon>
        <taxon>Rhabditomorpha</taxon>
        <taxon>Strongyloidea</taxon>
        <taxon>Ancylostomatidae</taxon>
        <taxon>Bunostominae</taxon>
        <taxon>Necator</taxon>
    </lineage>
</organism>
<gene>
    <name evidence="2" type="ORF">NECAME_10985</name>
</gene>
<dbReference type="GO" id="GO:0034703">
    <property type="term" value="C:cation channel complex"/>
    <property type="evidence" value="ECO:0007669"/>
    <property type="project" value="TreeGrafter"/>
</dbReference>
<feature type="compositionally biased region" description="Basic and acidic residues" evidence="1">
    <location>
        <begin position="73"/>
        <end position="87"/>
    </location>
</feature>